<keyword evidence="2" id="KW-1185">Reference proteome</keyword>
<proteinExistence type="predicted"/>
<evidence type="ECO:0000313" key="2">
    <source>
        <dbReference type="Proteomes" id="UP000011529"/>
    </source>
</evidence>
<protein>
    <submittedName>
        <fullName evidence="1">Uncharacterized protein</fullName>
    </submittedName>
</protein>
<reference evidence="1" key="1">
    <citation type="submission" date="2012-11" db="EMBL/GenBank/DDBJ databases">
        <title>Permanent draft genomes of Rhodopirellula europaea strain SH398 and 6C.</title>
        <authorList>
            <person name="Richter M."/>
            <person name="Richter-Heitmann T."/>
            <person name="Frank C."/>
            <person name="Harder J."/>
            <person name="Glockner F.O."/>
        </authorList>
    </citation>
    <scope>NUCLEOTIDE SEQUENCE</scope>
    <source>
        <strain evidence="1">6C</strain>
    </source>
</reference>
<dbReference type="EMBL" id="ANMO01000054">
    <property type="protein sequence ID" value="EMB18262.1"/>
    <property type="molecule type" value="Genomic_DNA"/>
</dbReference>
<dbReference type="Proteomes" id="UP000011529">
    <property type="component" value="Unassembled WGS sequence"/>
</dbReference>
<accession>M2AZZ8</accession>
<dbReference type="AlphaFoldDB" id="M2AZZ8"/>
<gene>
    <name evidence="1" type="ORF">RE6C_00997</name>
</gene>
<comment type="caution">
    <text evidence="1">The sequence shown here is derived from an EMBL/GenBank/DDBJ whole genome shotgun (WGS) entry which is preliminary data.</text>
</comment>
<sequence>MVHPSGVKSIERSKLLDAENSVRLQHDRDSETSFLLDTLKTMNNTVCSRYATTRQRPVTTGSSI</sequence>
<dbReference type="PATRIC" id="fig|1263867.3.peg.1059"/>
<name>M2AZZ8_9BACT</name>
<reference evidence="1" key="2">
    <citation type="journal article" date="2013" name="Mar. Genomics">
        <title>Expression of sulfatases in Rhodopirellula baltica and the diversity of sulfatases in the genus Rhodopirellula.</title>
        <authorList>
            <person name="Wegner C.E."/>
            <person name="Richter-Heitmann T."/>
            <person name="Klindworth A."/>
            <person name="Klockow C."/>
            <person name="Richter M."/>
            <person name="Achstetter T."/>
            <person name="Glockner F.O."/>
            <person name="Harder J."/>
        </authorList>
    </citation>
    <scope>NUCLEOTIDE SEQUENCE [LARGE SCALE GENOMIC DNA]</scope>
    <source>
        <strain evidence="1">6C</strain>
    </source>
</reference>
<evidence type="ECO:0000313" key="1">
    <source>
        <dbReference type="EMBL" id="EMB18262.1"/>
    </source>
</evidence>
<organism evidence="1 2">
    <name type="scientific">Rhodopirellula europaea 6C</name>
    <dbReference type="NCBI Taxonomy" id="1263867"/>
    <lineage>
        <taxon>Bacteria</taxon>
        <taxon>Pseudomonadati</taxon>
        <taxon>Planctomycetota</taxon>
        <taxon>Planctomycetia</taxon>
        <taxon>Pirellulales</taxon>
        <taxon>Pirellulaceae</taxon>
        <taxon>Rhodopirellula</taxon>
    </lineage>
</organism>